<comment type="caution">
    <text evidence="2">The sequence shown here is derived from an EMBL/GenBank/DDBJ whole genome shotgun (WGS) entry which is preliminary data.</text>
</comment>
<accession>A0A419ERS0</accession>
<evidence type="ECO:0000313" key="3">
    <source>
        <dbReference type="Proteomes" id="UP000285961"/>
    </source>
</evidence>
<evidence type="ECO:0000313" key="2">
    <source>
        <dbReference type="EMBL" id="RJP65918.1"/>
    </source>
</evidence>
<dbReference type="InterPro" id="IPR028979">
    <property type="entry name" value="Ser_kin/Pase_Hpr-like_N_sf"/>
</dbReference>
<name>A0A419ERS0_9BACT</name>
<protein>
    <recommendedName>
        <fullName evidence="4">DRTGG domain-containing protein</fullName>
    </recommendedName>
</protein>
<evidence type="ECO:0000256" key="1">
    <source>
        <dbReference type="ARBA" id="ARBA00011643"/>
    </source>
</evidence>
<dbReference type="Gene3D" id="3.40.1390.20">
    <property type="entry name" value="HprK N-terminal domain-like"/>
    <property type="match status" value="1"/>
</dbReference>
<dbReference type="AlphaFoldDB" id="A0A419ERS0"/>
<sequence>MKRRRHGDCICGQRTGALDNDSNRASASVRLYELAKKIGAKILTYSGPLSAEIERFYADDKISELLAERCCERTLVVSNILNPHIFRVAGLLEVPAICLLNGYVPEQELLNASTENGTILMVSSVGLTETADRLSRLLGRGARITHESHA</sequence>
<dbReference type="SUPFAM" id="SSF75138">
    <property type="entry name" value="HprK N-terminal domain-like"/>
    <property type="match status" value="1"/>
</dbReference>
<reference evidence="2 3" key="1">
    <citation type="journal article" date="2017" name="ISME J.">
        <title>Energy and carbon metabolisms in a deep terrestrial subsurface fluid microbial community.</title>
        <authorList>
            <person name="Momper L."/>
            <person name="Jungbluth S.P."/>
            <person name="Lee M.D."/>
            <person name="Amend J.P."/>
        </authorList>
    </citation>
    <scope>NUCLEOTIDE SEQUENCE [LARGE SCALE GENOMIC DNA]</scope>
    <source>
        <strain evidence="2">SURF_17</strain>
    </source>
</reference>
<dbReference type="Proteomes" id="UP000285961">
    <property type="component" value="Unassembled WGS sequence"/>
</dbReference>
<gene>
    <name evidence="2" type="ORF">C4532_16970</name>
</gene>
<evidence type="ECO:0008006" key="4">
    <source>
        <dbReference type="Google" id="ProtNLM"/>
    </source>
</evidence>
<comment type="subunit">
    <text evidence="1">Homohexamer.</text>
</comment>
<dbReference type="EMBL" id="QZKI01000121">
    <property type="protein sequence ID" value="RJP65918.1"/>
    <property type="molecule type" value="Genomic_DNA"/>
</dbReference>
<organism evidence="2 3">
    <name type="scientific">Candidatus Abyssobacteria bacterium SURF_17</name>
    <dbReference type="NCBI Taxonomy" id="2093361"/>
    <lineage>
        <taxon>Bacteria</taxon>
        <taxon>Pseudomonadati</taxon>
        <taxon>Candidatus Hydrogenedentota</taxon>
        <taxon>Candidatus Abyssobacteria</taxon>
    </lineage>
</organism>
<proteinExistence type="predicted"/>